<evidence type="ECO:0000313" key="3">
    <source>
        <dbReference type="Proteomes" id="UP000004105"/>
    </source>
</evidence>
<dbReference type="HOGENOM" id="CLU_3254482_0_0_4"/>
<feature type="region of interest" description="Disordered" evidence="1">
    <location>
        <begin position="1"/>
        <end position="20"/>
    </location>
</feature>
<proteinExistence type="predicted"/>
<organism evidence="2 3">
    <name type="scientific">Neisseria bacilliformis ATCC BAA-1200</name>
    <dbReference type="NCBI Taxonomy" id="888742"/>
    <lineage>
        <taxon>Bacteria</taxon>
        <taxon>Pseudomonadati</taxon>
        <taxon>Pseudomonadota</taxon>
        <taxon>Betaproteobacteria</taxon>
        <taxon>Neisseriales</taxon>
        <taxon>Neisseriaceae</taxon>
        <taxon>Neisseria</taxon>
    </lineage>
</organism>
<dbReference type="EMBL" id="AFAY01000046">
    <property type="protein sequence ID" value="EGF09962.1"/>
    <property type="molecule type" value="Genomic_DNA"/>
</dbReference>
<reference evidence="2 3" key="1">
    <citation type="submission" date="2011-02" db="EMBL/GenBank/DDBJ databases">
        <authorList>
            <person name="Muzny D."/>
            <person name="Qin X."/>
            <person name="Deng J."/>
            <person name="Jiang H."/>
            <person name="Liu Y."/>
            <person name="Qu J."/>
            <person name="Song X.-Z."/>
            <person name="Zhang L."/>
            <person name="Thornton R."/>
            <person name="Coyle M."/>
            <person name="Francisco L."/>
            <person name="Jackson L."/>
            <person name="Javaid M."/>
            <person name="Korchina V."/>
            <person name="Kovar C."/>
            <person name="Mata R."/>
            <person name="Mathew T."/>
            <person name="Ngo R."/>
            <person name="Nguyen L."/>
            <person name="Nguyen N."/>
            <person name="Okwuonu G."/>
            <person name="Ongeri F."/>
            <person name="Pham C."/>
            <person name="Simmons D."/>
            <person name="Wilczek-Boney K."/>
            <person name="Hale W."/>
            <person name="Jakkamsetti A."/>
            <person name="Pham P."/>
            <person name="Ruth R."/>
            <person name="San Lucas F."/>
            <person name="Warren J."/>
            <person name="Zhang J."/>
            <person name="Zhao Z."/>
            <person name="Zhou C."/>
            <person name="Zhu D."/>
            <person name="Lee S."/>
            <person name="Bess C."/>
            <person name="Blankenburg K."/>
            <person name="Forbes L."/>
            <person name="Fu Q."/>
            <person name="Gubbala S."/>
            <person name="Hirani K."/>
            <person name="Jayaseelan J.C."/>
            <person name="Lara F."/>
            <person name="Munidasa M."/>
            <person name="Palculict T."/>
            <person name="Patil S."/>
            <person name="Pu L.-L."/>
            <person name="Saada N."/>
            <person name="Tang L."/>
            <person name="Weissenberger G."/>
            <person name="Zhu Y."/>
            <person name="Hemphill L."/>
            <person name="Shang Y."/>
            <person name="Youmans B."/>
            <person name="Ayvaz T."/>
            <person name="Ross M."/>
            <person name="Santibanez J."/>
            <person name="Aqrawi P."/>
            <person name="Gross S."/>
            <person name="Joshi V."/>
            <person name="Fowler G."/>
            <person name="Nazareth L."/>
            <person name="Reid J."/>
            <person name="Worley K."/>
            <person name="Petrosino J."/>
            <person name="Highlander S."/>
            <person name="Gibbs R."/>
        </authorList>
    </citation>
    <scope>NUCLEOTIDE SEQUENCE [LARGE SCALE GENOMIC DNA]</scope>
    <source>
        <strain evidence="2 3">ATCC BAA-1200</strain>
    </source>
</reference>
<comment type="caution">
    <text evidence="2">The sequence shown here is derived from an EMBL/GenBank/DDBJ whole genome shotgun (WGS) entry which is preliminary data.</text>
</comment>
<keyword evidence="3" id="KW-1185">Reference proteome</keyword>
<dbReference type="Proteomes" id="UP000004105">
    <property type="component" value="Unassembled WGS sequence"/>
</dbReference>
<evidence type="ECO:0000256" key="1">
    <source>
        <dbReference type="SAM" id="MobiDB-lite"/>
    </source>
</evidence>
<dbReference type="AlphaFoldDB" id="F2BEQ7"/>
<gene>
    <name evidence="2" type="ORF">HMPREF9123_2214</name>
</gene>
<accession>F2BEQ7</accession>
<sequence>MVFAARHTAGISPKSQHKARGRLKTQFSDGLLPFKQPLPFRL</sequence>
<protein>
    <submittedName>
        <fullName evidence="2">Uncharacterized protein</fullName>
    </submittedName>
</protein>
<name>F2BEQ7_9NEIS</name>
<evidence type="ECO:0000313" key="2">
    <source>
        <dbReference type="EMBL" id="EGF09962.1"/>
    </source>
</evidence>